<comment type="similarity">
    <text evidence="1 5">Belongs to the peptidase S8 family.</text>
</comment>
<evidence type="ECO:0000256" key="5">
    <source>
        <dbReference type="PROSITE-ProRule" id="PRU01240"/>
    </source>
</evidence>
<evidence type="ECO:0000256" key="4">
    <source>
        <dbReference type="ARBA" id="ARBA00022825"/>
    </source>
</evidence>
<dbReference type="GO" id="GO:0004252">
    <property type="term" value="F:serine-type endopeptidase activity"/>
    <property type="evidence" value="ECO:0007669"/>
    <property type="project" value="UniProtKB-UniRule"/>
</dbReference>
<keyword evidence="2 5" id="KW-0645">Protease</keyword>
<feature type="active site" description="Charge relay system" evidence="5">
    <location>
        <position position="404"/>
    </location>
</feature>
<keyword evidence="3 5" id="KW-0378">Hydrolase</keyword>
<evidence type="ECO:0000259" key="6">
    <source>
        <dbReference type="Pfam" id="PF00082"/>
    </source>
</evidence>
<dbReference type="InterPro" id="IPR036852">
    <property type="entry name" value="Peptidase_S8/S53_dom_sf"/>
</dbReference>
<dbReference type="PROSITE" id="PS51892">
    <property type="entry name" value="SUBTILASE"/>
    <property type="match status" value="1"/>
</dbReference>
<dbReference type="Gene3D" id="2.60.40.4070">
    <property type="match status" value="1"/>
</dbReference>
<evidence type="ECO:0000313" key="7">
    <source>
        <dbReference type="EMBL" id="HFI90570.1"/>
    </source>
</evidence>
<dbReference type="GO" id="GO:0006508">
    <property type="term" value="P:proteolysis"/>
    <property type="evidence" value="ECO:0007669"/>
    <property type="project" value="UniProtKB-KW"/>
</dbReference>
<dbReference type="EMBL" id="DSUJ01000008">
    <property type="protein sequence ID" value="HFI90570.1"/>
    <property type="molecule type" value="Genomic_DNA"/>
</dbReference>
<dbReference type="AlphaFoldDB" id="A0A7V2ZIK1"/>
<feature type="active site" description="Charge relay system" evidence="5">
    <location>
        <position position="224"/>
    </location>
</feature>
<gene>
    <name evidence="7" type="ORF">ENS31_03440</name>
</gene>
<sequence>MTRYFLIFLTIFTSLSFAQQKYFIYFKDKGIEKNNSLSKLSDEYQIALNSISEKAIERRKKNLGDEIIHFEDLPLKSDYLNELLNLGVQIVHQLNWFNCVSAFIPSEKINLVKSLPFVETVIPVKKISYKKDFTRETLLKENNFNLLTNDYGNSFTQLNLSDIPFVHSKGIDGRNVLVGLLDSGFDWQRHLALRTRNVISEYDFVFDDSVTANQEQDVPGQDFHGTLVFSIIGGYKDSTLIGAAYNSSYLLAKTEYIATETHIEEDNYAAALIWMENLGVDITSSSLGYGEFDPGEDSYTYEDMNGKTTIVSKAVNLAFERGVVTFTSAGNEGNSKWKYITAPADAFNVIAVGSVDSQNRLANFSSVGPTYDGRIKPEVVAMGVSVYGALAGTTNEYRFANGTSTSSPIAAGVAALLLSKFPYLLNTQVRNIILESSSNSQSPNNQIGYGLISAKNALEFPNLKQLDGHYILTKIIFDSVKNPSSVLLNLVEEGHSFSSINFNTFKDDTYEFVLPDFSNGKRLEFYFTYQDSSGNTFRIPSDKNYKMNYGYLNIFLNLNLQLNNLDYTVSDVYPNPFLPLKNKVVRINYRSSGNELFRLSIIDASGRCIKELSQISSPGENIVEWDGTNDEKILSSSGVYYFLITLNGKQFGKKLILLK</sequence>
<organism evidence="7">
    <name type="scientific">Ignavibacterium album</name>
    <dbReference type="NCBI Taxonomy" id="591197"/>
    <lineage>
        <taxon>Bacteria</taxon>
        <taxon>Pseudomonadati</taxon>
        <taxon>Ignavibacteriota</taxon>
        <taxon>Ignavibacteria</taxon>
        <taxon>Ignavibacteriales</taxon>
        <taxon>Ignavibacteriaceae</taxon>
        <taxon>Ignavibacterium</taxon>
    </lineage>
</organism>
<feature type="domain" description="Peptidase S8/S53" evidence="6">
    <location>
        <begin position="173"/>
        <end position="450"/>
    </location>
</feature>
<dbReference type="InterPro" id="IPR050131">
    <property type="entry name" value="Peptidase_S8_subtilisin-like"/>
</dbReference>
<name>A0A7V2ZIK1_9BACT</name>
<dbReference type="PANTHER" id="PTHR43806:SF67">
    <property type="entry name" value="EGF-LIKE DOMAIN-CONTAINING PROTEIN"/>
    <property type="match status" value="1"/>
</dbReference>
<accession>A0A7V2ZIK1</accession>
<dbReference type="PRINTS" id="PR00723">
    <property type="entry name" value="SUBTILISIN"/>
</dbReference>
<dbReference type="SUPFAM" id="SSF52743">
    <property type="entry name" value="Subtilisin-like"/>
    <property type="match status" value="1"/>
</dbReference>
<keyword evidence="4 5" id="KW-0720">Serine protease</keyword>
<feature type="active site" description="Charge relay system" evidence="5">
    <location>
        <position position="182"/>
    </location>
</feature>
<dbReference type="InterPro" id="IPR015500">
    <property type="entry name" value="Peptidase_S8_subtilisin-rel"/>
</dbReference>
<evidence type="ECO:0000256" key="1">
    <source>
        <dbReference type="ARBA" id="ARBA00011073"/>
    </source>
</evidence>
<protein>
    <submittedName>
        <fullName evidence="7">T9SS type A sorting domain-containing protein</fullName>
    </submittedName>
</protein>
<reference evidence="7" key="1">
    <citation type="journal article" date="2020" name="mSystems">
        <title>Genome- and Community-Level Interaction Insights into Carbon Utilization and Element Cycling Functions of Hydrothermarchaeota in Hydrothermal Sediment.</title>
        <authorList>
            <person name="Zhou Z."/>
            <person name="Liu Y."/>
            <person name="Xu W."/>
            <person name="Pan J."/>
            <person name="Luo Z.H."/>
            <person name="Li M."/>
        </authorList>
    </citation>
    <scope>NUCLEOTIDE SEQUENCE [LARGE SCALE GENOMIC DNA]</scope>
    <source>
        <strain evidence="7">SpSt-479</strain>
    </source>
</reference>
<dbReference type="InterPro" id="IPR026444">
    <property type="entry name" value="Secre_tail"/>
</dbReference>
<comment type="caution">
    <text evidence="7">The sequence shown here is derived from an EMBL/GenBank/DDBJ whole genome shotgun (WGS) entry which is preliminary data.</text>
</comment>
<dbReference type="Pfam" id="PF00082">
    <property type="entry name" value="Peptidase_S8"/>
    <property type="match status" value="1"/>
</dbReference>
<evidence type="ECO:0000256" key="2">
    <source>
        <dbReference type="ARBA" id="ARBA00022670"/>
    </source>
</evidence>
<dbReference type="PANTHER" id="PTHR43806">
    <property type="entry name" value="PEPTIDASE S8"/>
    <property type="match status" value="1"/>
</dbReference>
<dbReference type="NCBIfam" id="TIGR04183">
    <property type="entry name" value="Por_Secre_tail"/>
    <property type="match status" value="1"/>
</dbReference>
<dbReference type="Gene3D" id="3.40.50.200">
    <property type="entry name" value="Peptidase S8/S53 domain"/>
    <property type="match status" value="1"/>
</dbReference>
<dbReference type="InterPro" id="IPR023828">
    <property type="entry name" value="Peptidase_S8_Ser-AS"/>
</dbReference>
<dbReference type="PROSITE" id="PS00138">
    <property type="entry name" value="SUBTILASE_SER"/>
    <property type="match status" value="1"/>
</dbReference>
<evidence type="ECO:0000256" key="3">
    <source>
        <dbReference type="ARBA" id="ARBA00022801"/>
    </source>
</evidence>
<proteinExistence type="inferred from homology"/>
<dbReference type="InterPro" id="IPR000209">
    <property type="entry name" value="Peptidase_S8/S53_dom"/>
</dbReference>